<evidence type="ECO:0008006" key="4">
    <source>
        <dbReference type="Google" id="ProtNLM"/>
    </source>
</evidence>
<evidence type="ECO:0000256" key="1">
    <source>
        <dbReference type="SAM" id="SignalP"/>
    </source>
</evidence>
<comment type="caution">
    <text evidence="2">The sequence shown here is derived from an EMBL/GenBank/DDBJ whole genome shotgun (WGS) entry which is preliminary data.</text>
</comment>
<evidence type="ECO:0000313" key="2">
    <source>
        <dbReference type="EMBL" id="MBC3808378.1"/>
    </source>
</evidence>
<gene>
    <name evidence="2" type="ORF">H8K52_13615</name>
</gene>
<dbReference type="RefSeq" id="WP_186923449.1">
    <property type="nucleotide sequence ID" value="NZ_JACOFW010000015.1"/>
</dbReference>
<organism evidence="2 3">
    <name type="scientific">Undibacterium seohonense</name>
    <dbReference type="NCBI Taxonomy" id="1344950"/>
    <lineage>
        <taxon>Bacteria</taxon>
        <taxon>Pseudomonadati</taxon>
        <taxon>Pseudomonadota</taxon>
        <taxon>Betaproteobacteria</taxon>
        <taxon>Burkholderiales</taxon>
        <taxon>Oxalobacteraceae</taxon>
        <taxon>Undibacterium</taxon>
    </lineage>
</organism>
<protein>
    <recommendedName>
        <fullName evidence="4">DUF4131 domain-containing protein</fullName>
    </recommendedName>
</protein>
<keyword evidence="1" id="KW-0732">Signal</keyword>
<evidence type="ECO:0000313" key="3">
    <source>
        <dbReference type="Proteomes" id="UP000648257"/>
    </source>
</evidence>
<keyword evidence="3" id="KW-1185">Reference proteome</keyword>
<name>A0ABR6X6N6_9BURK</name>
<dbReference type="Proteomes" id="UP000648257">
    <property type="component" value="Unassembled WGS sequence"/>
</dbReference>
<reference evidence="2 3" key="1">
    <citation type="submission" date="2020-08" db="EMBL/GenBank/DDBJ databases">
        <title>Novel species isolated from subtropical streams in China.</title>
        <authorList>
            <person name="Lu H."/>
        </authorList>
    </citation>
    <scope>NUCLEOTIDE SEQUENCE [LARGE SCALE GENOMIC DNA]</scope>
    <source>
        <strain evidence="2 3">KACC 16656</strain>
    </source>
</reference>
<sequence>MQSFFLCLLLSLSLTSQVAMACKLRAEAYVLKAFLAERTPEQIVFLGKVVAVEPIPTSTEGVASQIIHFKVSRWWRGEKRDQIIAIGVQGSAKGSSCEGVFDFEARIGQEFLIVGYEISGEIRPSKRLSIEVQEWKLPEDVRILLGESK</sequence>
<accession>A0ABR6X6N6</accession>
<dbReference type="EMBL" id="JACOFW010000015">
    <property type="protein sequence ID" value="MBC3808378.1"/>
    <property type="molecule type" value="Genomic_DNA"/>
</dbReference>
<feature type="signal peptide" evidence="1">
    <location>
        <begin position="1"/>
        <end position="21"/>
    </location>
</feature>
<feature type="chain" id="PRO_5046108422" description="DUF4131 domain-containing protein" evidence="1">
    <location>
        <begin position="22"/>
        <end position="149"/>
    </location>
</feature>
<proteinExistence type="predicted"/>